<keyword evidence="1" id="KW-0175">Coiled coil</keyword>
<evidence type="ECO:0000256" key="1">
    <source>
        <dbReference type="SAM" id="Coils"/>
    </source>
</evidence>
<reference evidence="3 4" key="1">
    <citation type="submission" date="2023-02" db="EMBL/GenBank/DDBJ databases">
        <title>Devosia chondri sp. nov., isolated from the phycosphere of marine algae.</title>
        <authorList>
            <person name="Kim J.M."/>
            <person name="Lee J.K."/>
            <person name="Choi B.J."/>
            <person name="Bayburt H."/>
            <person name="Jeon C.O."/>
        </authorList>
    </citation>
    <scope>NUCLEOTIDE SEQUENCE [LARGE SCALE GENOMIC DNA]</scope>
    <source>
        <strain evidence="3 4">G2-5</strain>
    </source>
</reference>
<dbReference type="RefSeq" id="WP_282211130.1">
    <property type="nucleotide sequence ID" value="NZ_CP118247.1"/>
</dbReference>
<accession>A0ABY7YWN5</accession>
<protein>
    <recommendedName>
        <fullName evidence="5">DUF4164 family protein</fullName>
    </recommendedName>
</protein>
<evidence type="ECO:0000313" key="4">
    <source>
        <dbReference type="Proteomes" id="UP001222118"/>
    </source>
</evidence>
<dbReference type="Proteomes" id="UP001222118">
    <property type="component" value="Chromosome"/>
</dbReference>
<sequence length="121" mass="13365">MSADSETQMPTESVQAAAAANRNNNGLAVAASSDPVSINSNRYFDPKVHDELDHQLRRHRADLHNIDGNIAKLEEAIDADQKRIQEFKLALADKSQARTRLVAVRTAMARFIQGLQAKDGR</sequence>
<gene>
    <name evidence="3" type="ORF">PSQ90_15290</name>
</gene>
<organism evidence="3 4">
    <name type="scientific">Devosia rhodophyticola</name>
    <dbReference type="NCBI Taxonomy" id="3026423"/>
    <lineage>
        <taxon>Bacteria</taxon>
        <taxon>Pseudomonadati</taxon>
        <taxon>Pseudomonadota</taxon>
        <taxon>Alphaproteobacteria</taxon>
        <taxon>Hyphomicrobiales</taxon>
        <taxon>Devosiaceae</taxon>
        <taxon>Devosia</taxon>
    </lineage>
</organism>
<keyword evidence="4" id="KW-1185">Reference proteome</keyword>
<evidence type="ECO:0000313" key="3">
    <source>
        <dbReference type="EMBL" id="WDR05612.1"/>
    </source>
</evidence>
<evidence type="ECO:0000256" key="2">
    <source>
        <dbReference type="SAM" id="MobiDB-lite"/>
    </source>
</evidence>
<evidence type="ECO:0008006" key="5">
    <source>
        <dbReference type="Google" id="ProtNLM"/>
    </source>
</evidence>
<name>A0ABY7YWN5_9HYPH</name>
<feature type="coiled-coil region" evidence="1">
    <location>
        <begin position="56"/>
        <end position="90"/>
    </location>
</feature>
<feature type="compositionally biased region" description="Polar residues" evidence="2">
    <location>
        <begin position="1"/>
        <end position="14"/>
    </location>
</feature>
<dbReference type="EMBL" id="CP118247">
    <property type="protein sequence ID" value="WDR05612.1"/>
    <property type="molecule type" value="Genomic_DNA"/>
</dbReference>
<proteinExistence type="predicted"/>
<feature type="region of interest" description="Disordered" evidence="2">
    <location>
        <begin position="1"/>
        <end position="20"/>
    </location>
</feature>